<feature type="compositionally biased region" description="Polar residues" evidence="1">
    <location>
        <begin position="186"/>
        <end position="200"/>
    </location>
</feature>
<dbReference type="AlphaFoldDB" id="A0A4Q4KJE2"/>
<dbReference type="RefSeq" id="WP_130093822.1">
    <property type="nucleotide sequence ID" value="NZ_SETE01000004.1"/>
</dbReference>
<feature type="compositionally biased region" description="Polar residues" evidence="1">
    <location>
        <begin position="125"/>
        <end position="178"/>
    </location>
</feature>
<dbReference type="Proteomes" id="UP000293952">
    <property type="component" value="Unassembled WGS sequence"/>
</dbReference>
<comment type="caution">
    <text evidence="3">The sequence shown here is derived from an EMBL/GenBank/DDBJ whole genome shotgun (WGS) entry which is preliminary data.</text>
</comment>
<sequence length="451" mass="50557">MSEENKNIDQLFSDAAHTESAPQYDSAYWAEMNSMLNAKDSKKRAFIFWALGGSAAFAVLFLSLFTLNMDNSIEKERYVREEMNLNIYNENLLANRISTVERDENSNQTSQGATNEIENAELSLANSNNTKRNQINSNLESQNNVGENQNTSRINKNQIKNNSFKNNSNLAVIGSNKSHSSDSRIKNNQVNGNSEASVKANNSSNINTEISNSRKANAKKGHDIILNLPFTRAYTLTQNAKNDIALSDSEIKERPKYSLYTKMSGGLMENYKTSRPYESGLFDLSLNLEVDMNNVLFRTGLGTQLTSNADLIVSQRKEINDIIVVKLQKDLSYQSLIDIYIPLELGYQLNNTSFGVGAQVNYLLTTSMELNNYENKLLVNTEKQFGNRDGLNSFSTQGYIWIEQRFSPMISLGLKTGTNISGRIKDGAYFNESATTNPIYGQLSLKVNLIK</sequence>
<evidence type="ECO:0000313" key="3">
    <source>
        <dbReference type="EMBL" id="RYM33362.1"/>
    </source>
</evidence>
<name>A0A4Q4KJE2_9FLAO</name>
<gene>
    <name evidence="3" type="ORF">ERX46_10495</name>
</gene>
<keyword evidence="2" id="KW-0812">Transmembrane</keyword>
<feature type="transmembrane region" description="Helical" evidence="2">
    <location>
        <begin position="45"/>
        <end position="67"/>
    </location>
</feature>
<keyword evidence="2" id="KW-1133">Transmembrane helix</keyword>
<accession>A0A4Q4KJE2</accession>
<evidence type="ECO:0000313" key="4">
    <source>
        <dbReference type="Proteomes" id="UP000293952"/>
    </source>
</evidence>
<organism evidence="3 4">
    <name type="scientific">Brumimicrobium glaciale</name>
    <dbReference type="NCBI Taxonomy" id="200475"/>
    <lineage>
        <taxon>Bacteria</taxon>
        <taxon>Pseudomonadati</taxon>
        <taxon>Bacteroidota</taxon>
        <taxon>Flavobacteriia</taxon>
        <taxon>Flavobacteriales</taxon>
        <taxon>Crocinitomicaceae</taxon>
        <taxon>Brumimicrobium</taxon>
    </lineage>
</organism>
<evidence type="ECO:0000256" key="1">
    <source>
        <dbReference type="SAM" id="MobiDB-lite"/>
    </source>
</evidence>
<dbReference type="EMBL" id="SETE01000004">
    <property type="protein sequence ID" value="RYM33362.1"/>
    <property type="molecule type" value="Genomic_DNA"/>
</dbReference>
<evidence type="ECO:0008006" key="5">
    <source>
        <dbReference type="Google" id="ProtNLM"/>
    </source>
</evidence>
<keyword evidence="2" id="KW-0472">Membrane</keyword>
<proteinExistence type="predicted"/>
<feature type="region of interest" description="Disordered" evidence="1">
    <location>
        <begin position="125"/>
        <end position="217"/>
    </location>
</feature>
<keyword evidence="4" id="KW-1185">Reference proteome</keyword>
<reference evidence="3 4" key="1">
    <citation type="submission" date="2019-02" db="EMBL/GenBank/DDBJ databases">
        <title>Genome sequence of the sea-ice species Brumimicrobium glaciale.</title>
        <authorList>
            <person name="Bowman J.P."/>
        </authorList>
    </citation>
    <scope>NUCLEOTIDE SEQUENCE [LARGE SCALE GENOMIC DNA]</scope>
    <source>
        <strain evidence="3 4">IC156</strain>
    </source>
</reference>
<protein>
    <recommendedName>
        <fullName evidence="5">Outer membrane protein beta-barrel domain-containing protein</fullName>
    </recommendedName>
</protein>
<feature type="compositionally biased region" description="Low complexity" evidence="1">
    <location>
        <begin position="201"/>
        <end position="213"/>
    </location>
</feature>
<evidence type="ECO:0000256" key="2">
    <source>
        <dbReference type="SAM" id="Phobius"/>
    </source>
</evidence>
<dbReference type="OrthoDB" id="1466376at2"/>